<evidence type="ECO:0008006" key="3">
    <source>
        <dbReference type="Google" id="ProtNLM"/>
    </source>
</evidence>
<gene>
    <name evidence="1" type="ORF">XPG1_1334</name>
</gene>
<keyword evidence="2" id="KW-1185">Reference proteome</keyword>
<dbReference type="RefSeq" id="WP_045958272.1">
    <property type="nucleotide sequence ID" value="NZ_FO704551.1"/>
</dbReference>
<reference evidence="1 2" key="1">
    <citation type="submission" date="2013-07" db="EMBL/GenBank/DDBJ databases">
        <authorList>
            <person name="Genoscope - CEA"/>
        </authorList>
    </citation>
    <scope>NUCLEOTIDE SEQUENCE [LARGE SCALE GENOMIC DNA]</scope>
    <source>
        <strain evidence="1 2">G6</strain>
    </source>
</reference>
<proteinExistence type="predicted"/>
<dbReference type="OrthoDB" id="6442488at2"/>
<dbReference type="Proteomes" id="UP000032735">
    <property type="component" value="Chromosome"/>
</dbReference>
<name>A0A068R1R1_9GAMM</name>
<dbReference type="AlphaFoldDB" id="A0A068R1R1"/>
<dbReference type="STRING" id="1354304.XPG1_1334"/>
<sequence>MPIKNTILNAILVPLVLPQSHNGIIDESELAQDELVIIIERPEKVRLGYQIIVYLTPHILSIPFFITDENIENPTYQITIPFSVIPLGSYDIYYTITDLVGNKSKSESTHVIIKKSDSPLQPIEATLTITGYQVIGDEYVILTIQIHDKKTSEQIKNTAISYKIEQAINIKSVLEIASDPETRQSMTTDEYGQFKINLKGKVGGHCIIKVTANNHVGSIKYIM</sequence>
<dbReference type="EMBL" id="FO704551">
    <property type="protein sequence ID" value="CDG20989.1"/>
    <property type="molecule type" value="Genomic_DNA"/>
</dbReference>
<organism evidence="1 2">
    <name type="scientific">Xenorhabdus poinarii G6</name>
    <dbReference type="NCBI Taxonomy" id="1354304"/>
    <lineage>
        <taxon>Bacteria</taxon>
        <taxon>Pseudomonadati</taxon>
        <taxon>Pseudomonadota</taxon>
        <taxon>Gammaproteobacteria</taxon>
        <taxon>Enterobacterales</taxon>
        <taxon>Morganellaceae</taxon>
        <taxon>Xenorhabdus</taxon>
    </lineage>
</organism>
<accession>A0A068R1R1</accession>
<evidence type="ECO:0000313" key="1">
    <source>
        <dbReference type="EMBL" id="CDG20989.1"/>
    </source>
</evidence>
<dbReference type="HOGENOM" id="CLU_076611_0_0_6"/>
<dbReference type="KEGG" id="xpo:XPG1_1334"/>
<evidence type="ECO:0000313" key="2">
    <source>
        <dbReference type="Proteomes" id="UP000032735"/>
    </source>
</evidence>
<protein>
    <recommendedName>
        <fullName evidence="3">Big-1 domain-containing protein</fullName>
    </recommendedName>
</protein>